<feature type="transmembrane region" description="Helical" evidence="9">
    <location>
        <begin position="276"/>
        <end position="295"/>
    </location>
</feature>
<dbReference type="GO" id="GO:0005886">
    <property type="term" value="C:plasma membrane"/>
    <property type="evidence" value="ECO:0007669"/>
    <property type="project" value="UniProtKB-SubCell"/>
</dbReference>
<keyword evidence="11" id="KW-1185">Reference proteome</keyword>
<name>A0A498J5I0_MALDO</name>
<feature type="transmembrane region" description="Helical" evidence="9">
    <location>
        <begin position="214"/>
        <end position="230"/>
    </location>
</feature>
<protein>
    <submittedName>
        <fullName evidence="10">Uncharacterized protein</fullName>
    </submittedName>
</protein>
<evidence type="ECO:0000313" key="10">
    <source>
        <dbReference type="EMBL" id="RXH90908.1"/>
    </source>
</evidence>
<reference evidence="10 11" key="1">
    <citation type="submission" date="2018-10" db="EMBL/GenBank/DDBJ databases">
        <title>A high-quality apple genome assembly.</title>
        <authorList>
            <person name="Hu J."/>
        </authorList>
    </citation>
    <scope>NUCLEOTIDE SEQUENCE [LARGE SCALE GENOMIC DNA]</scope>
    <source>
        <strain evidence="11">cv. HFTH1</strain>
        <tissue evidence="10">Young leaf</tissue>
    </source>
</reference>
<evidence type="ECO:0000256" key="5">
    <source>
        <dbReference type="ARBA" id="ARBA00022989"/>
    </source>
</evidence>
<comment type="caution">
    <text evidence="10">The sequence shown here is derived from an EMBL/GenBank/DDBJ whole genome shotgun (WGS) entry which is preliminary data.</text>
</comment>
<accession>A0A498J5I0</accession>
<dbReference type="STRING" id="3750.A0A498J5I0"/>
<comment type="similarity">
    <text evidence="7">Belongs to the fluoride channel Fluc/FEX (TC 1.A.43) family.</text>
</comment>
<gene>
    <name evidence="10" type="ORF">DVH24_006853</name>
</gene>
<evidence type="ECO:0000256" key="3">
    <source>
        <dbReference type="ARBA" id="ARBA00022475"/>
    </source>
</evidence>
<keyword evidence="5 9" id="KW-1133">Transmembrane helix</keyword>
<evidence type="ECO:0000256" key="1">
    <source>
        <dbReference type="ARBA" id="ARBA00002598"/>
    </source>
</evidence>
<evidence type="ECO:0000256" key="2">
    <source>
        <dbReference type="ARBA" id="ARBA00004651"/>
    </source>
</evidence>
<comment type="function">
    <text evidence="1">Fluoride channel required for the rapid expulsion of cytoplasmic fluoride.</text>
</comment>
<dbReference type="EMBL" id="RDQH01000334">
    <property type="protein sequence ID" value="RXH90908.1"/>
    <property type="molecule type" value="Genomic_DNA"/>
</dbReference>
<evidence type="ECO:0000256" key="4">
    <source>
        <dbReference type="ARBA" id="ARBA00022692"/>
    </source>
</evidence>
<comment type="subcellular location">
    <subcellularLocation>
        <location evidence="2">Cell membrane</location>
        <topology evidence="2">Multi-pass membrane protein</topology>
    </subcellularLocation>
</comment>
<evidence type="ECO:0000256" key="9">
    <source>
        <dbReference type="SAM" id="Phobius"/>
    </source>
</evidence>
<proteinExistence type="inferred from homology"/>
<comment type="catalytic activity">
    <reaction evidence="8">
        <text>fluoride(in) = fluoride(out)</text>
        <dbReference type="Rhea" id="RHEA:76159"/>
        <dbReference type="ChEBI" id="CHEBI:17051"/>
    </reaction>
    <physiologicalReaction direction="left-to-right" evidence="8">
        <dbReference type="Rhea" id="RHEA:76160"/>
    </physiologicalReaction>
</comment>
<dbReference type="PANTHER" id="PTHR28259:SF1">
    <property type="entry name" value="FLUORIDE EXPORT PROTEIN 1-RELATED"/>
    <property type="match status" value="1"/>
</dbReference>
<evidence type="ECO:0000313" key="11">
    <source>
        <dbReference type="Proteomes" id="UP000290289"/>
    </source>
</evidence>
<dbReference type="PANTHER" id="PTHR28259">
    <property type="entry name" value="FLUORIDE EXPORT PROTEIN 1-RELATED"/>
    <property type="match status" value="1"/>
</dbReference>
<dbReference type="AlphaFoldDB" id="A0A498J5I0"/>
<dbReference type="Proteomes" id="UP000290289">
    <property type="component" value="Chromosome 8"/>
</dbReference>
<sequence>METFKADLEVVGGRGRFKQAARLVRGKRDVRVLGSKAVGLGWWCGSVNQWQAVEQVQAERFLSRIWCERHRESGSICLFPSEDIQLQSYGLWGRNPVTSTKQFPPSLPCQRKSYLLFPLMRSYTTTKSKKCTFQVDYLTRIIVKVLTRYLLQKLFGPGVGGVGSFLMGWLGVAFKRDISKYVQLFGHWIVYRLLRKPDNFQRLEPELSVESHWVFALLGFLIAYSIIFGVETAKGFRQLLEKNSICGITSSRKNWRVDSYKRHLLREKFNSDSSEAHLWLGCIVGPLGVWIRWFLARLNGRGLGTTGCLKWVPFGTLTANISAACVMATQSTVKRVVKTKTCEKLLQQAYNSDFWVA</sequence>
<dbReference type="GO" id="GO:1903425">
    <property type="term" value="F:fluoride transmembrane transporter activity"/>
    <property type="evidence" value="ECO:0007669"/>
    <property type="project" value="TreeGrafter"/>
</dbReference>
<feature type="transmembrane region" description="Helical" evidence="9">
    <location>
        <begin position="154"/>
        <end position="172"/>
    </location>
</feature>
<keyword evidence="6 9" id="KW-0472">Membrane</keyword>
<organism evidence="10 11">
    <name type="scientific">Malus domestica</name>
    <name type="common">Apple</name>
    <name type="synonym">Pyrus malus</name>
    <dbReference type="NCBI Taxonomy" id="3750"/>
    <lineage>
        <taxon>Eukaryota</taxon>
        <taxon>Viridiplantae</taxon>
        <taxon>Streptophyta</taxon>
        <taxon>Embryophyta</taxon>
        <taxon>Tracheophyta</taxon>
        <taxon>Spermatophyta</taxon>
        <taxon>Magnoliopsida</taxon>
        <taxon>eudicotyledons</taxon>
        <taxon>Gunneridae</taxon>
        <taxon>Pentapetalae</taxon>
        <taxon>rosids</taxon>
        <taxon>fabids</taxon>
        <taxon>Rosales</taxon>
        <taxon>Rosaceae</taxon>
        <taxon>Amygdaloideae</taxon>
        <taxon>Maleae</taxon>
        <taxon>Malus</taxon>
    </lineage>
</organism>
<evidence type="ECO:0000256" key="8">
    <source>
        <dbReference type="ARBA" id="ARBA00035585"/>
    </source>
</evidence>
<keyword evidence="4 9" id="KW-0812">Transmembrane</keyword>
<evidence type="ECO:0000256" key="7">
    <source>
        <dbReference type="ARBA" id="ARBA00035120"/>
    </source>
</evidence>
<dbReference type="InterPro" id="IPR003691">
    <property type="entry name" value="FluC"/>
</dbReference>
<evidence type="ECO:0000256" key="6">
    <source>
        <dbReference type="ARBA" id="ARBA00023136"/>
    </source>
</evidence>
<keyword evidence="3" id="KW-1003">Cell membrane</keyword>